<gene>
    <name evidence="3" type="ORF">9S3_63</name>
</gene>
<sequence length="296" mass="34402">MSNKRYYWLKLKEDFFEDETIEFIESQKNGVKYVNFYLKLLLKSLKNEGYLIRYIGEKLIPYDLEALSRLTNCDFDTVRSAMDLFTEIGIVKKMESGEIYLTQINEMIGSETKKAESMRRLRAKRRKNEQINEGGNNVTGELPEVTEPLLKRYTEKEIELDKELDKELEKRDKNLDKENKNVKSNSEDEKKESIPVSEVFILLQNEYTNQVTPIKLESLIPEIEKIGKNATDIISLAIDYAKNKTNNLNYLVKIINNWADEGISTVEQAKEKINGKQKKNNTSWIDDELNTFGGDA</sequence>
<dbReference type="PANTHER" id="PTHR37293">
    <property type="entry name" value="PHAGE REPLICATION PROTEIN-RELATED"/>
    <property type="match status" value="1"/>
</dbReference>
<evidence type="ECO:0000313" key="3">
    <source>
        <dbReference type="EMBL" id="ASN69315.1"/>
    </source>
</evidence>
<organism evidence="3">
    <name type="scientific">uncultured Caudovirales phage</name>
    <dbReference type="NCBI Taxonomy" id="2100421"/>
    <lineage>
        <taxon>Viruses</taxon>
        <taxon>Duplodnaviria</taxon>
        <taxon>Heunggongvirae</taxon>
        <taxon>Uroviricota</taxon>
        <taxon>Caudoviricetes</taxon>
        <taxon>Peduoviridae</taxon>
        <taxon>Maltschvirus</taxon>
        <taxon>Maltschvirus maltsch</taxon>
    </lineage>
</organism>
<name>A0A2H4J2I9_9CAUD</name>
<dbReference type="NCBIfam" id="TIGR01714">
    <property type="entry name" value="phage_rep_org_N"/>
    <property type="match status" value="1"/>
</dbReference>
<reference evidence="3" key="1">
    <citation type="submission" date="2017-06" db="EMBL/GenBank/DDBJ databases">
        <title>Novel phages from South African skin metaviromes.</title>
        <authorList>
            <person name="van Zyl L.J."/>
            <person name="Abrahams Y."/>
            <person name="Stander E.A."/>
            <person name="Kirby B.M."/>
            <person name="Clavaud C."/>
            <person name="Farcet C."/>
            <person name="Breton L."/>
            <person name="Trindade M.I."/>
        </authorList>
    </citation>
    <scope>NUCLEOTIDE SEQUENCE</scope>
</reference>
<protein>
    <submittedName>
        <fullName evidence="3">Putative primosome component</fullName>
    </submittedName>
</protein>
<evidence type="ECO:0000259" key="1">
    <source>
        <dbReference type="Pfam" id="PF07261"/>
    </source>
</evidence>
<dbReference type="Pfam" id="PF07261">
    <property type="entry name" value="DnaB_2"/>
    <property type="match status" value="1"/>
</dbReference>
<feature type="domain" description="Phage replisome organiser N-terminal" evidence="2">
    <location>
        <begin position="8"/>
        <end position="127"/>
    </location>
</feature>
<dbReference type="Gene3D" id="1.10.10.630">
    <property type="entry name" value="DnaD domain-like"/>
    <property type="match status" value="1"/>
</dbReference>
<dbReference type="InterPro" id="IPR053162">
    <property type="entry name" value="DnaD"/>
</dbReference>
<proteinExistence type="predicted"/>
<dbReference type="InterPro" id="IPR006343">
    <property type="entry name" value="DnaB/C_C"/>
</dbReference>
<dbReference type="InterPro" id="IPR034829">
    <property type="entry name" value="DnaD-like_sf"/>
</dbReference>
<feature type="domain" description="DnaB/C C-terminal" evidence="1">
    <location>
        <begin position="203"/>
        <end position="272"/>
    </location>
</feature>
<dbReference type="InterPro" id="IPR010056">
    <property type="entry name" value="Phage_rep_org__N"/>
</dbReference>
<dbReference type="EMBL" id="MF417888">
    <property type="protein sequence ID" value="ASN69315.1"/>
    <property type="molecule type" value="Genomic_DNA"/>
</dbReference>
<dbReference type="SUPFAM" id="SSF158499">
    <property type="entry name" value="DnaD domain-like"/>
    <property type="match status" value="1"/>
</dbReference>
<accession>A0A2H4J2I9</accession>
<dbReference type="Pfam" id="PF09681">
    <property type="entry name" value="Phage_rep_org_N"/>
    <property type="match status" value="1"/>
</dbReference>
<dbReference type="NCBIfam" id="TIGR01446">
    <property type="entry name" value="DnaD_dom"/>
    <property type="match status" value="1"/>
</dbReference>
<dbReference type="PANTHER" id="PTHR37293:SF5">
    <property type="entry name" value="DNA REPLICATION PROTEIN"/>
    <property type="match status" value="1"/>
</dbReference>
<evidence type="ECO:0000259" key="2">
    <source>
        <dbReference type="Pfam" id="PF09681"/>
    </source>
</evidence>